<protein>
    <submittedName>
        <fullName evidence="1">Uncharacterized protein</fullName>
    </submittedName>
</protein>
<keyword evidence="2" id="KW-1185">Reference proteome</keyword>
<organism evidence="1 2">
    <name type="scientific">Propioniferax innocua</name>
    <dbReference type="NCBI Taxonomy" id="1753"/>
    <lineage>
        <taxon>Bacteria</taxon>
        <taxon>Bacillati</taxon>
        <taxon>Actinomycetota</taxon>
        <taxon>Actinomycetes</taxon>
        <taxon>Propionibacteriales</taxon>
        <taxon>Propionibacteriaceae</taxon>
        <taxon>Propioniferax</taxon>
    </lineage>
</organism>
<dbReference type="AlphaFoldDB" id="A0A542ZPZ7"/>
<name>A0A542ZPZ7_9ACTN</name>
<sequence>MTSVRILAVSDSDSYLKWSHALLRHAASDEGHLVHEVVLSNVLSPSVDQMIAATGGTVDRVGIMGLVARVRALRPDAVLVSCTGPALEVVIDTLHAAGLLGPANPGRPVLVTGFPGITVPANELALRFRRHVDLVIVHSRRELREHRVLAASLGLPTRFALARLPFLPDSAEPGTAAARGAARDRQDVLFAAQSLVPAQEEQRRAILAALADVPDGMRPVVKVRAVVGERQAHNEDLPYAELDPDPRIMFRAGSMADALQRARGFVTVSSTAVLEALAMGIPSIVLSDFGVDDAMITTVFTGSGLLGTLDDVRAGRFAHPHPDWLEDNYFHNRSDDEWLDELAHLVSEPRMPVHVEPFGDVKTRARRWVRVCVPPRCGRIAPGPLRGPRGR</sequence>
<gene>
    <name evidence="1" type="ORF">FB460_0061</name>
</gene>
<proteinExistence type="predicted"/>
<dbReference type="InterPro" id="IPR046561">
    <property type="entry name" value="DUF6716"/>
</dbReference>
<evidence type="ECO:0000313" key="2">
    <source>
        <dbReference type="Proteomes" id="UP000316196"/>
    </source>
</evidence>
<dbReference type="SUPFAM" id="SSF53756">
    <property type="entry name" value="UDP-Glycosyltransferase/glycogen phosphorylase"/>
    <property type="match status" value="1"/>
</dbReference>
<dbReference type="Proteomes" id="UP000316196">
    <property type="component" value="Unassembled WGS sequence"/>
</dbReference>
<comment type="caution">
    <text evidence="1">The sequence shown here is derived from an EMBL/GenBank/DDBJ whole genome shotgun (WGS) entry which is preliminary data.</text>
</comment>
<dbReference type="Pfam" id="PF20471">
    <property type="entry name" value="DUF6716"/>
    <property type="match status" value="1"/>
</dbReference>
<evidence type="ECO:0000313" key="1">
    <source>
        <dbReference type="EMBL" id="TQL62290.1"/>
    </source>
</evidence>
<reference evidence="1 2" key="1">
    <citation type="submission" date="2019-06" db="EMBL/GenBank/DDBJ databases">
        <title>Sequencing the genomes of 1000 actinobacteria strains.</title>
        <authorList>
            <person name="Klenk H.-P."/>
        </authorList>
    </citation>
    <scope>NUCLEOTIDE SEQUENCE [LARGE SCALE GENOMIC DNA]</scope>
    <source>
        <strain evidence="1 2">DSM 8251</strain>
    </source>
</reference>
<accession>A0A542ZPZ7</accession>
<dbReference type="EMBL" id="VFOR01000001">
    <property type="protein sequence ID" value="TQL62290.1"/>
    <property type="molecule type" value="Genomic_DNA"/>
</dbReference>